<sequence>NESELPSEDEILYSYELGQNPQIKNKKNNLKEIIMIFDSDKELPEVDTLLLKISKKRKITSISRTFVKTPACNDDYSFIYDNKTYQLKKYEIEKKIKYFKR</sequence>
<feature type="non-terminal residue" evidence="1">
    <location>
        <position position="1"/>
    </location>
</feature>
<evidence type="ECO:0000313" key="2">
    <source>
        <dbReference type="Proteomes" id="UP000789366"/>
    </source>
</evidence>
<organism evidence="1 2">
    <name type="scientific">Cetraspora pellucida</name>
    <dbReference type="NCBI Taxonomy" id="1433469"/>
    <lineage>
        <taxon>Eukaryota</taxon>
        <taxon>Fungi</taxon>
        <taxon>Fungi incertae sedis</taxon>
        <taxon>Mucoromycota</taxon>
        <taxon>Glomeromycotina</taxon>
        <taxon>Glomeromycetes</taxon>
        <taxon>Diversisporales</taxon>
        <taxon>Gigasporaceae</taxon>
        <taxon>Cetraspora</taxon>
    </lineage>
</organism>
<gene>
    <name evidence="1" type="ORF">SPELUC_LOCUS12745</name>
</gene>
<name>A0ACA9PVR6_9GLOM</name>
<reference evidence="1" key="1">
    <citation type="submission" date="2021-06" db="EMBL/GenBank/DDBJ databases">
        <authorList>
            <person name="Kallberg Y."/>
            <person name="Tangrot J."/>
            <person name="Rosling A."/>
        </authorList>
    </citation>
    <scope>NUCLEOTIDE SEQUENCE</scope>
    <source>
        <strain evidence="1">28 12/20/2015</strain>
    </source>
</reference>
<proteinExistence type="predicted"/>
<protein>
    <submittedName>
        <fullName evidence="1">7934_t:CDS:1</fullName>
    </submittedName>
</protein>
<accession>A0ACA9PVR6</accession>
<keyword evidence="2" id="KW-1185">Reference proteome</keyword>
<comment type="caution">
    <text evidence="1">The sequence shown here is derived from an EMBL/GenBank/DDBJ whole genome shotgun (WGS) entry which is preliminary data.</text>
</comment>
<evidence type="ECO:0000313" key="1">
    <source>
        <dbReference type="EMBL" id="CAG8725721.1"/>
    </source>
</evidence>
<dbReference type="Proteomes" id="UP000789366">
    <property type="component" value="Unassembled WGS sequence"/>
</dbReference>
<dbReference type="EMBL" id="CAJVPW010031109">
    <property type="protein sequence ID" value="CAG8725721.1"/>
    <property type="molecule type" value="Genomic_DNA"/>
</dbReference>